<keyword evidence="2" id="KW-1185">Reference proteome</keyword>
<gene>
    <name evidence="1" type="ORF">I4F81_001164</name>
</gene>
<dbReference type="EMBL" id="CM020618">
    <property type="protein sequence ID" value="KAK1858563.1"/>
    <property type="molecule type" value="Genomic_DNA"/>
</dbReference>
<proteinExistence type="predicted"/>
<dbReference type="Proteomes" id="UP000798662">
    <property type="component" value="Chromosome 1"/>
</dbReference>
<evidence type="ECO:0000313" key="1">
    <source>
        <dbReference type="EMBL" id="KAK1858563.1"/>
    </source>
</evidence>
<accession>A0ACC3BKW7</accession>
<name>A0ACC3BKW7_PYRYE</name>
<evidence type="ECO:0000313" key="2">
    <source>
        <dbReference type="Proteomes" id="UP000798662"/>
    </source>
</evidence>
<sequence>MIRNFMIISARGGIVLYRAVLTAGLPTPPRLVGGLLTALAEYAARSVGGNPPFALSHVVLGSFSLTLASHRSLLCAVFHDSTDGEAVGRVLAGRLVRAFAAEYGSKVEAVHLAHVGGVEEEFRAFGGRLRGMIDGCVGPVMRHLDRHPLIDRTLLFRPRPGCIVTSLGSLVHVTPTAAAGAASAAAAVSAALAAGADVMAGGGDVAAVIAVGPAVRVHRLPRGTVLVVVRCVGGRWGGGAGGWAPLAIDLNLVMRVLGGLADIGDRLLGWG</sequence>
<comment type="caution">
    <text evidence="1">The sequence shown here is derived from an EMBL/GenBank/DDBJ whole genome shotgun (WGS) entry which is preliminary data.</text>
</comment>
<organism evidence="1 2">
    <name type="scientific">Pyropia yezoensis</name>
    <name type="common">Susabi-nori</name>
    <name type="synonym">Porphyra yezoensis</name>
    <dbReference type="NCBI Taxonomy" id="2788"/>
    <lineage>
        <taxon>Eukaryota</taxon>
        <taxon>Rhodophyta</taxon>
        <taxon>Bangiophyceae</taxon>
        <taxon>Bangiales</taxon>
        <taxon>Bangiaceae</taxon>
        <taxon>Pyropia</taxon>
    </lineage>
</organism>
<reference evidence="1" key="1">
    <citation type="submission" date="2019-11" db="EMBL/GenBank/DDBJ databases">
        <title>Nori genome reveals adaptations in red seaweeds to the harsh intertidal environment.</title>
        <authorList>
            <person name="Wang D."/>
            <person name="Mao Y."/>
        </authorList>
    </citation>
    <scope>NUCLEOTIDE SEQUENCE</scope>
    <source>
        <tissue evidence="1">Gametophyte</tissue>
    </source>
</reference>
<protein>
    <submittedName>
        <fullName evidence="1">Uncharacterized protein</fullName>
    </submittedName>
</protein>